<dbReference type="InterPro" id="IPR050815">
    <property type="entry name" value="TF_fung"/>
</dbReference>
<dbReference type="PANTHER" id="PTHR47338">
    <property type="entry name" value="ZN(II)2CYS6 TRANSCRIPTION FACTOR (EUROFUNG)-RELATED"/>
    <property type="match status" value="1"/>
</dbReference>
<keyword evidence="9" id="KW-1185">Reference proteome</keyword>
<dbReference type="CDD" id="cd00067">
    <property type="entry name" value="GAL4"/>
    <property type="match status" value="1"/>
</dbReference>
<dbReference type="GO" id="GO:0006351">
    <property type="term" value="P:DNA-templated transcription"/>
    <property type="evidence" value="ECO:0007669"/>
    <property type="project" value="InterPro"/>
</dbReference>
<dbReference type="SMART" id="SM00906">
    <property type="entry name" value="Fungal_trans"/>
    <property type="match status" value="1"/>
</dbReference>
<dbReference type="InterPro" id="IPR001138">
    <property type="entry name" value="Zn2Cys6_DnaBD"/>
</dbReference>
<evidence type="ECO:0000313" key="9">
    <source>
        <dbReference type="Proteomes" id="UP000256328"/>
    </source>
</evidence>
<dbReference type="SUPFAM" id="SSF57701">
    <property type="entry name" value="Zn2/Cys6 DNA-binding domain"/>
    <property type="match status" value="1"/>
</dbReference>
<dbReference type="PROSITE" id="PS00463">
    <property type="entry name" value="ZN2_CY6_FUNGAL_1"/>
    <property type="match status" value="1"/>
</dbReference>
<feature type="region of interest" description="Disordered" evidence="6">
    <location>
        <begin position="127"/>
        <end position="181"/>
    </location>
</feature>
<dbReference type="GO" id="GO:0000981">
    <property type="term" value="F:DNA-binding transcription factor activity, RNA polymerase II-specific"/>
    <property type="evidence" value="ECO:0007669"/>
    <property type="project" value="InterPro"/>
</dbReference>
<feature type="compositionally biased region" description="Polar residues" evidence="6">
    <location>
        <begin position="719"/>
        <end position="733"/>
    </location>
</feature>
<feature type="compositionally biased region" description="Basic and acidic residues" evidence="6">
    <location>
        <begin position="136"/>
        <end position="146"/>
    </location>
</feature>
<organism evidence="8 9">
    <name type="scientific">Coleophoma crateriformis</name>
    <dbReference type="NCBI Taxonomy" id="565419"/>
    <lineage>
        <taxon>Eukaryota</taxon>
        <taxon>Fungi</taxon>
        <taxon>Dikarya</taxon>
        <taxon>Ascomycota</taxon>
        <taxon>Pezizomycotina</taxon>
        <taxon>Leotiomycetes</taxon>
        <taxon>Helotiales</taxon>
        <taxon>Dermateaceae</taxon>
        <taxon>Coleophoma</taxon>
    </lineage>
</organism>
<dbReference type="EMBL" id="PDLN01000014">
    <property type="protein sequence ID" value="RDW66826.1"/>
    <property type="molecule type" value="Genomic_DNA"/>
</dbReference>
<name>A0A3D8QYF2_9HELO</name>
<dbReference type="Pfam" id="PF04082">
    <property type="entry name" value="Fungal_trans"/>
    <property type="match status" value="1"/>
</dbReference>
<proteinExistence type="predicted"/>
<keyword evidence="5" id="KW-0539">Nucleus</keyword>
<dbReference type="PANTHER" id="PTHR47338:SF23">
    <property type="entry name" value="ZN(II)2CYS6 TRANSCRIPTION FACTOR (EUROFUNG)"/>
    <property type="match status" value="1"/>
</dbReference>
<evidence type="ECO:0000256" key="4">
    <source>
        <dbReference type="ARBA" id="ARBA00023163"/>
    </source>
</evidence>
<dbReference type="Proteomes" id="UP000256328">
    <property type="component" value="Unassembled WGS sequence"/>
</dbReference>
<comment type="caution">
    <text evidence="8">The sequence shown here is derived from an EMBL/GenBank/DDBJ whole genome shotgun (WGS) entry which is preliminary data.</text>
</comment>
<evidence type="ECO:0000256" key="5">
    <source>
        <dbReference type="ARBA" id="ARBA00023242"/>
    </source>
</evidence>
<dbReference type="CDD" id="cd12148">
    <property type="entry name" value="fungal_TF_MHR"/>
    <property type="match status" value="1"/>
</dbReference>
<reference evidence="8 9" key="1">
    <citation type="journal article" date="2018" name="IMA Fungus">
        <title>IMA Genome-F 9: Draft genome sequence of Annulohypoxylon stygium, Aspergillus mulundensis, Berkeleyomyces basicola (syn. Thielaviopsis basicola), Ceratocystis smalleyi, two Cercospora beticola strains, Coleophoma cylindrospora, Fusarium fracticaudum, Phialophora cf. hyalina, and Morchella septimelata.</title>
        <authorList>
            <person name="Wingfield B.D."/>
            <person name="Bills G.F."/>
            <person name="Dong Y."/>
            <person name="Huang W."/>
            <person name="Nel W.J."/>
            <person name="Swalarsk-Parry B.S."/>
            <person name="Vaghefi N."/>
            <person name="Wilken P.M."/>
            <person name="An Z."/>
            <person name="de Beer Z.W."/>
            <person name="De Vos L."/>
            <person name="Chen L."/>
            <person name="Duong T.A."/>
            <person name="Gao Y."/>
            <person name="Hammerbacher A."/>
            <person name="Kikkert J.R."/>
            <person name="Li Y."/>
            <person name="Li H."/>
            <person name="Li K."/>
            <person name="Li Q."/>
            <person name="Liu X."/>
            <person name="Ma X."/>
            <person name="Naidoo K."/>
            <person name="Pethybridge S.J."/>
            <person name="Sun J."/>
            <person name="Steenkamp E.T."/>
            <person name="van der Nest M.A."/>
            <person name="van Wyk S."/>
            <person name="Wingfield M.J."/>
            <person name="Xiong C."/>
            <person name="Yue Q."/>
            <person name="Zhang X."/>
        </authorList>
    </citation>
    <scope>NUCLEOTIDE SEQUENCE [LARGE SCALE GENOMIC DNA]</scope>
    <source>
        <strain evidence="8 9">BP5796</strain>
    </source>
</reference>
<dbReference type="AlphaFoldDB" id="A0A3D8QYF2"/>
<comment type="subcellular location">
    <subcellularLocation>
        <location evidence="1">Nucleus</location>
    </subcellularLocation>
</comment>
<protein>
    <recommendedName>
        <fullName evidence="7">Zn(2)-C6 fungal-type domain-containing protein</fullName>
    </recommendedName>
</protein>
<evidence type="ECO:0000256" key="2">
    <source>
        <dbReference type="ARBA" id="ARBA00022723"/>
    </source>
</evidence>
<dbReference type="OrthoDB" id="4456959at2759"/>
<evidence type="ECO:0000313" key="8">
    <source>
        <dbReference type="EMBL" id="RDW66826.1"/>
    </source>
</evidence>
<feature type="domain" description="Zn(2)-C6 fungal-type" evidence="7">
    <location>
        <begin position="26"/>
        <end position="56"/>
    </location>
</feature>
<feature type="region of interest" description="Disordered" evidence="6">
    <location>
        <begin position="698"/>
        <end position="733"/>
    </location>
</feature>
<evidence type="ECO:0000256" key="6">
    <source>
        <dbReference type="SAM" id="MobiDB-lite"/>
    </source>
</evidence>
<dbReference type="Gene3D" id="4.10.240.10">
    <property type="entry name" value="Zn(2)-C6 fungal-type DNA-binding domain"/>
    <property type="match status" value="1"/>
</dbReference>
<evidence type="ECO:0000256" key="3">
    <source>
        <dbReference type="ARBA" id="ARBA00023015"/>
    </source>
</evidence>
<dbReference type="Pfam" id="PF00172">
    <property type="entry name" value="Zn_clus"/>
    <property type="match status" value="1"/>
</dbReference>
<dbReference type="InterPro" id="IPR036864">
    <property type="entry name" value="Zn2-C6_fun-type_DNA-bd_sf"/>
</dbReference>
<keyword evidence="3" id="KW-0805">Transcription regulation</keyword>
<gene>
    <name evidence="8" type="ORF">BP5796_09575</name>
</gene>
<dbReference type="GO" id="GO:0003677">
    <property type="term" value="F:DNA binding"/>
    <property type="evidence" value="ECO:0007669"/>
    <property type="project" value="InterPro"/>
</dbReference>
<dbReference type="InterPro" id="IPR007219">
    <property type="entry name" value="XnlR_reg_dom"/>
</dbReference>
<accession>A0A3D8QYF2</accession>
<evidence type="ECO:0000259" key="7">
    <source>
        <dbReference type="PROSITE" id="PS50048"/>
    </source>
</evidence>
<sequence length="854" mass="96198">MELFHPAGSNLSSTAAVDLVSDEISACQSCRKRKLKCSRELPHCSHCQRLGESCLYDRERQRPGFKSGVINGLNRRLELLEQILLDENGSPKTRFINEESSGFLHPELPPSTNSPQFSIHSTTAQLAPLHAPELSNDSRGRTRDGDEGLDISFGINRSLQPGNARKRQRLDGEGEVPSNVLDNPLPPDTLVRIAVKTFCDIQHPWIPFLHLSRFRDHYLHNGVTNPESRVILHAIVVAAMNHISEDESCMNRLSMEAYAMNSQQVVMLTAMDSLGIENIQALIIIAFHYIGSGDIFKAWPIVGSLTRTVQYLQLTAEPDDTCLPSLFPPLLLLERPIDWTESEDRRRIFWNVFQLDRFCSVTTGWNPSLTSADVHCRLPCDGGLWRRQEAVITPYFGIWDKRAAKIGKSLVAIPTMYNEDSDGERNGTNSQSKLTSADISKLGAFAYCIEATESLSQITEFFLRQSIDVQNQQGVNSWLTRFKELDLRLVHWKMFLPQKWQDSNISEDKASISMDPNLTLAHITHNTSTILLHQHIAFPPNNLKMLVRLPSVCSAETCQLAARETASISAKYLKHTTHGIASHQFAFCAFVAARILLVCWRVQFSELDPAFASLVNSLQLMSLRWNGYRDMTRREARPAQKHNLAGQYAQYLIELQEECTDSSSFEIDADLGCLLPPSAIPNRFRRCQSTRLPSWVRSRRKCSTDDGQATNKREYGRQASATTPQASSRRSNSSWLPVAIDDANIQSRNRLNNIVGIEEAMSGQSQPFQKHQPQTLPAARQCIISPTGQPVNQNLSLPDVQRTPGAIDNDLMATSYELLGQDFLGMDRVITLDEANFDLHWNGWDDSAYHFQRE</sequence>
<dbReference type="GO" id="GO:0008270">
    <property type="term" value="F:zinc ion binding"/>
    <property type="evidence" value="ECO:0007669"/>
    <property type="project" value="InterPro"/>
</dbReference>
<keyword evidence="4" id="KW-0804">Transcription</keyword>
<keyword evidence="2" id="KW-0479">Metal-binding</keyword>
<dbReference type="PROSITE" id="PS50048">
    <property type="entry name" value="ZN2_CY6_FUNGAL_2"/>
    <property type="match status" value="1"/>
</dbReference>
<evidence type="ECO:0000256" key="1">
    <source>
        <dbReference type="ARBA" id="ARBA00004123"/>
    </source>
</evidence>
<dbReference type="GO" id="GO:0005634">
    <property type="term" value="C:nucleus"/>
    <property type="evidence" value="ECO:0007669"/>
    <property type="project" value="UniProtKB-SubCell"/>
</dbReference>
<dbReference type="SMART" id="SM00066">
    <property type="entry name" value="GAL4"/>
    <property type="match status" value="1"/>
</dbReference>